<proteinExistence type="predicted"/>
<comment type="caution">
    <text evidence="1">The sequence shown here is derived from an EMBL/GenBank/DDBJ whole genome shotgun (WGS) entry which is preliminary data.</text>
</comment>
<evidence type="ECO:0000313" key="1">
    <source>
        <dbReference type="EMBL" id="RCH94701.1"/>
    </source>
</evidence>
<organism evidence="1 2">
    <name type="scientific">Rhizopus azygosporus</name>
    <name type="common">Rhizopus microsporus var. azygosporus</name>
    <dbReference type="NCBI Taxonomy" id="86630"/>
    <lineage>
        <taxon>Eukaryota</taxon>
        <taxon>Fungi</taxon>
        <taxon>Fungi incertae sedis</taxon>
        <taxon>Mucoromycota</taxon>
        <taxon>Mucoromycotina</taxon>
        <taxon>Mucoromycetes</taxon>
        <taxon>Mucorales</taxon>
        <taxon>Mucorineae</taxon>
        <taxon>Rhizopodaceae</taxon>
        <taxon>Rhizopus</taxon>
    </lineage>
</organism>
<name>A0A367JYH2_RHIAZ</name>
<dbReference type="AlphaFoldDB" id="A0A367JYH2"/>
<evidence type="ECO:0000313" key="2">
    <source>
        <dbReference type="Proteomes" id="UP000252139"/>
    </source>
</evidence>
<protein>
    <submittedName>
        <fullName evidence="1">Uncharacterized protein</fullName>
    </submittedName>
</protein>
<accession>A0A367JYH2</accession>
<keyword evidence="2" id="KW-1185">Reference proteome</keyword>
<dbReference type="EMBL" id="PJQL01000548">
    <property type="protein sequence ID" value="RCH94701.1"/>
    <property type="molecule type" value="Genomic_DNA"/>
</dbReference>
<sequence>MRNIKEIIFNHAKELHHLYQWSDDLSTEQLEAMSKGLSCILDLGEPEKEGTLRCVFSDDLRTKLIVKYTNRFKTTPSVIDTSLIDKWSYIINLYNHQNGVHKKTYLWACRLYSIFNTIKRLVEKKASIP</sequence>
<gene>
    <name evidence="1" type="ORF">CU097_013360</name>
</gene>
<reference evidence="1 2" key="1">
    <citation type="journal article" date="2018" name="G3 (Bethesda)">
        <title>Phylogenetic and Phylogenomic Definition of Rhizopus Species.</title>
        <authorList>
            <person name="Gryganskyi A.P."/>
            <person name="Golan J."/>
            <person name="Dolatabadi S."/>
            <person name="Mondo S."/>
            <person name="Robb S."/>
            <person name="Idnurm A."/>
            <person name="Muszewska A."/>
            <person name="Steczkiewicz K."/>
            <person name="Masonjones S."/>
            <person name="Liao H.L."/>
            <person name="Gajdeczka M.T."/>
            <person name="Anike F."/>
            <person name="Vuek A."/>
            <person name="Anishchenko I.M."/>
            <person name="Voigt K."/>
            <person name="de Hoog G.S."/>
            <person name="Smith M.E."/>
            <person name="Heitman J."/>
            <person name="Vilgalys R."/>
            <person name="Stajich J.E."/>
        </authorList>
    </citation>
    <scope>NUCLEOTIDE SEQUENCE [LARGE SCALE GENOMIC DNA]</scope>
    <source>
        <strain evidence="1 2">CBS 357.93</strain>
    </source>
</reference>
<dbReference type="OrthoDB" id="2275406at2759"/>
<dbReference type="Proteomes" id="UP000252139">
    <property type="component" value="Unassembled WGS sequence"/>
</dbReference>